<dbReference type="EMBL" id="JAYJLD010000070">
    <property type="protein sequence ID" value="MEB3104038.1"/>
    <property type="molecule type" value="Genomic_DNA"/>
</dbReference>
<organism evidence="1 2">
    <name type="scientific">Ferviditalea candida</name>
    <dbReference type="NCBI Taxonomy" id="3108399"/>
    <lineage>
        <taxon>Bacteria</taxon>
        <taxon>Bacillati</taxon>
        <taxon>Bacillota</taxon>
        <taxon>Bacilli</taxon>
        <taxon>Bacillales</taxon>
        <taxon>Paenibacillaceae</taxon>
        <taxon>Ferviditalea</taxon>
    </lineage>
</organism>
<proteinExistence type="predicted"/>
<sequence>MTGIVKVGRGSIIAILAPEWITNQNIMKHDHFAMIWPALQKDWKAVAEWYQRHKLAKEALLRQEKYPSDGTMLAGLEKE</sequence>
<evidence type="ECO:0000313" key="1">
    <source>
        <dbReference type="EMBL" id="MEB3104038.1"/>
    </source>
</evidence>
<dbReference type="RefSeq" id="WP_371756165.1">
    <property type="nucleotide sequence ID" value="NZ_JAYJLD010000070.1"/>
</dbReference>
<protein>
    <submittedName>
        <fullName evidence="1">Uncharacterized protein</fullName>
    </submittedName>
</protein>
<comment type="caution">
    <text evidence="1">The sequence shown here is derived from an EMBL/GenBank/DDBJ whole genome shotgun (WGS) entry which is preliminary data.</text>
</comment>
<dbReference type="Proteomes" id="UP001310386">
    <property type="component" value="Unassembled WGS sequence"/>
</dbReference>
<gene>
    <name evidence="1" type="ORF">VF724_20715</name>
</gene>
<reference evidence="1" key="1">
    <citation type="submission" date="2023-12" db="EMBL/GenBank/DDBJ databases">
        <title>Fervidustalea candida gen. nov., sp. nov., a novel member of the family Paenibacillaceae isolated from a geothermal area.</title>
        <authorList>
            <person name="Li W.-J."/>
            <person name="Jiao J.-Y."/>
            <person name="Chen Y."/>
        </authorList>
    </citation>
    <scope>NUCLEOTIDE SEQUENCE</scope>
    <source>
        <strain evidence="1">SYSU GA230002</strain>
    </source>
</reference>
<name>A0ABU5ZNF3_9BACL</name>
<accession>A0ABU5ZNF3</accession>
<evidence type="ECO:0000313" key="2">
    <source>
        <dbReference type="Proteomes" id="UP001310386"/>
    </source>
</evidence>
<keyword evidence="2" id="KW-1185">Reference proteome</keyword>